<dbReference type="Gene3D" id="3.40.50.10810">
    <property type="entry name" value="Tandem AAA-ATPase domain"/>
    <property type="match status" value="1"/>
</dbReference>
<dbReference type="InterPro" id="IPR027417">
    <property type="entry name" value="P-loop_NTPase"/>
</dbReference>
<organism evidence="4">
    <name type="scientific">Acinetobacter lwoffii</name>
    <dbReference type="NCBI Taxonomy" id="28090"/>
    <lineage>
        <taxon>Bacteria</taxon>
        <taxon>Pseudomonadati</taxon>
        <taxon>Pseudomonadota</taxon>
        <taxon>Gammaproteobacteria</taxon>
        <taxon>Moraxellales</taxon>
        <taxon>Moraxellaceae</taxon>
        <taxon>Acinetobacter</taxon>
    </lineage>
</organism>
<sequence length="555" mass="62993">MYKSYGTISRQEKNWHIECEPHVKTRLKRVFPKVSQHASKFIELSDTPSNCHDLLWFIERYPMRVDDLKYMKAQSKAYVSLKEDILDVMDYKRPIKTFDLAVPPYEYQRAAADLLLNVKGLLLGDDLGLGKTASGICPMILPESLPALFVTMTHLPMQIKNEIERFAPHLKCHILKKASPYPLHKEGEAAPDVIITSYSKLNGWAEYLAGKIKYVVFDEIQELRTGYTSQKYSAAKLISDQAELRLGLSATPIYNYGDEFYNIIEILRPDSLGTATEFAREWCSQEKRINDPKAFGMFLRDEGLMLRRTRADVNRELPPVQIIPQYVESDPKVLDQIKGKAMELAKVILSSTQEFQGQKLRATEEFNIMMRQATGIAKAPYVAEFVRMLVESGESVMLYGWHRDVYNIWLERLAEFNPVMYTGTEGPAAKERSKQAFLNDESKVFISSLRSSAGLDGLQYHSKCKTFVFGELDWSPGVHDQCIGRLDRDGQIKQISAYYLLADSGSDPIISDVLGIKKGQLEGVKNPNGELFEHLITDGGGIKRLAEHILNKKVA</sequence>
<gene>
    <name evidence="4" type="ORF">BAA96_1p0056</name>
</gene>
<dbReference type="CDD" id="cd18793">
    <property type="entry name" value="SF2_C_SNF"/>
    <property type="match status" value="1"/>
</dbReference>
<keyword evidence="1" id="KW-0378">Hydrolase</keyword>
<dbReference type="InterPro" id="IPR000330">
    <property type="entry name" value="SNF2_N"/>
</dbReference>
<dbReference type="SMART" id="SM00487">
    <property type="entry name" value="DEXDc"/>
    <property type="match status" value="1"/>
</dbReference>
<evidence type="ECO:0000256" key="2">
    <source>
        <dbReference type="ARBA" id="ARBA00022806"/>
    </source>
</evidence>
<dbReference type="RefSeq" id="WP_005006110.1">
    <property type="nucleotide sequence ID" value="NZ_CP082144.1"/>
</dbReference>
<dbReference type="GO" id="GO:0005524">
    <property type="term" value="F:ATP binding"/>
    <property type="evidence" value="ECO:0007669"/>
    <property type="project" value="InterPro"/>
</dbReference>
<keyword evidence="4" id="KW-0614">Plasmid</keyword>
<dbReference type="EMBL" id="KX426227">
    <property type="protein sequence ID" value="APW48763.1"/>
    <property type="molecule type" value="Genomic_DNA"/>
</dbReference>
<keyword evidence="2 4" id="KW-0547">Nucleotide-binding</keyword>
<reference evidence="4" key="1">
    <citation type="journal article" date="2016" name="Biomed. Res. Int.">
        <title>Resistance of Permafrost and Modern Acinetobacter lwoffii Strains to Heavy Metals and Arsenic Revealed by Genome Analysis.</title>
        <authorList>
            <person name="Mindlin S."/>
            <person name="Petrenko A."/>
            <person name="Kurakov A."/>
            <person name="Beletsky A."/>
            <person name="Mardanov A."/>
            <person name="Petrova M."/>
        </authorList>
    </citation>
    <scope>NUCLEOTIDE SEQUENCE</scope>
    <source>
        <strain evidence="4">ED23-35</strain>
        <plasmid evidence="4">pALWED1.1</plasmid>
    </source>
</reference>
<dbReference type="SUPFAM" id="SSF52540">
    <property type="entry name" value="P-loop containing nucleoside triphosphate hydrolases"/>
    <property type="match status" value="2"/>
</dbReference>
<dbReference type="Gene3D" id="3.40.50.300">
    <property type="entry name" value="P-loop containing nucleotide triphosphate hydrolases"/>
    <property type="match status" value="1"/>
</dbReference>
<dbReference type="GO" id="GO:0004386">
    <property type="term" value="F:helicase activity"/>
    <property type="evidence" value="ECO:0007669"/>
    <property type="project" value="UniProtKB-KW"/>
</dbReference>
<protein>
    <submittedName>
        <fullName evidence="4">HepA-like helicase</fullName>
    </submittedName>
</protein>
<geneLocation type="plasmid" evidence="4">
    <name>pALWED1.1</name>
</geneLocation>
<dbReference type="PANTHER" id="PTHR45766">
    <property type="entry name" value="DNA ANNEALING HELICASE AND ENDONUCLEASE ZRANB3 FAMILY MEMBER"/>
    <property type="match status" value="1"/>
</dbReference>
<dbReference type="InterPro" id="IPR014001">
    <property type="entry name" value="Helicase_ATP-bd"/>
</dbReference>
<name>A0A1P8KGF2_ACILW</name>
<proteinExistence type="predicted"/>
<feature type="domain" description="Helicase ATP-binding" evidence="3">
    <location>
        <begin position="112"/>
        <end position="270"/>
    </location>
</feature>
<dbReference type="InterPro" id="IPR038718">
    <property type="entry name" value="SNF2-like_sf"/>
</dbReference>
<evidence type="ECO:0000313" key="4">
    <source>
        <dbReference type="EMBL" id="APW48763.1"/>
    </source>
</evidence>
<keyword evidence="2 4" id="KW-0067">ATP-binding</keyword>
<accession>A0A1P8KGF2</accession>
<dbReference type="GO" id="GO:0006281">
    <property type="term" value="P:DNA repair"/>
    <property type="evidence" value="ECO:0007669"/>
    <property type="project" value="TreeGrafter"/>
</dbReference>
<dbReference type="GO" id="GO:0016787">
    <property type="term" value="F:hydrolase activity"/>
    <property type="evidence" value="ECO:0007669"/>
    <property type="project" value="UniProtKB-KW"/>
</dbReference>
<dbReference type="InterPro" id="IPR049730">
    <property type="entry name" value="SNF2/RAD54-like_C"/>
</dbReference>
<evidence type="ECO:0000259" key="3">
    <source>
        <dbReference type="PROSITE" id="PS51192"/>
    </source>
</evidence>
<dbReference type="AlphaFoldDB" id="A0A1P8KGF2"/>
<dbReference type="Pfam" id="PF00176">
    <property type="entry name" value="SNF2-rel_dom"/>
    <property type="match status" value="1"/>
</dbReference>
<dbReference type="PROSITE" id="PS51192">
    <property type="entry name" value="HELICASE_ATP_BIND_1"/>
    <property type="match status" value="1"/>
</dbReference>
<keyword evidence="2 4" id="KW-0347">Helicase</keyword>
<dbReference type="GO" id="GO:0031297">
    <property type="term" value="P:replication fork processing"/>
    <property type="evidence" value="ECO:0007669"/>
    <property type="project" value="TreeGrafter"/>
</dbReference>
<dbReference type="PANTHER" id="PTHR45766:SF6">
    <property type="entry name" value="SWI_SNF-RELATED MATRIX-ASSOCIATED ACTIN-DEPENDENT REGULATOR OF CHROMATIN SUBFAMILY A-LIKE PROTEIN 1"/>
    <property type="match status" value="1"/>
</dbReference>
<evidence type="ECO:0000256" key="1">
    <source>
        <dbReference type="ARBA" id="ARBA00022801"/>
    </source>
</evidence>